<dbReference type="GeneID" id="5220159"/>
<proteinExistence type="predicted"/>
<reference evidence="1 2" key="1">
    <citation type="journal article" date="2007" name="J. Mol. Biol.">
        <title>Genome sequence, structural proteins, and capsid organization of the cyanophage Syn5: a "horned" bacteriophage of marine synechococcus.</title>
        <authorList>
            <person name="Pope W.H."/>
            <person name="Weigele P.R."/>
            <person name="Chang J."/>
            <person name="Pedulla M.L."/>
            <person name="Ford M.E."/>
            <person name="Houtz J.M."/>
            <person name="Jiang W."/>
            <person name="Chiu W."/>
            <person name="Hatfull G.F."/>
            <person name="Hendrix R.W."/>
            <person name="King J."/>
        </authorList>
    </citation>
    <scope>NUCLEOTIDE SEQUENCE</scope>
</reference>
<name>A4ZR97_9CAUD</name>
<organism evidence="1 2">
    <name type="scientific">Synechococcus phage Syn5</name>
    <dbReference type="NCBI Taxonomy" id="2914003"/>
    <lineage>
        <taxon>Viruses</taxon>
        <taxon>Duplodnaviria</taxon>
        <taxon>Heunggongvirae</taxon>
        <taxon>Uroviricota</taxon>
        <taxon>Caudoviricetes</taxon>
        <taxon>Autographivirales</taxon>
        <taxon>Voetvirus</taxon>
        <taxon>Voetvirus syn5</taxon>
    </lineage>
</organism>
<evidence type="ECO:0000313" key="1">
    <source>
        <dbReference type="EMBL" id="ABP87923.1"/>
    </source>
</evidence>
<evidence type="ECO:0000313" key="2">
    <source>
        <dbReference type="Proteomes" id="UP000000241"/>
    </source>
</evidence>
<dbReference type="KEGG" id="vg:5220159"/>
<keyword evidence="2" id="KW-1185">Reference proteome</keyword>
<sequence length="51" mass="6045">MPEFTNETVVERITTYVQEGFYEQAEALAVLCDQLEENFQWEMTIAPYNHD</sequence>
<dbReference type="RefSeq" id="YP_001285425.1">
    <property type="nucleotide sequence ID" value="NC_009531.1"/>
</dbReference>
<accession>A4ZR97</accession>
<dbReference type="EMBL" id="EF372997">
    <property type="protein sequence ID" value="ABP87923.1"/>
    <property type="molecule type" value="Genomic_DNA"/>
</dbReference>
<gene>
    <name evidence="1" type="primary">16</name>
</gene>
<protein>
    <submittedName>
        <fullName evidence="1">Gp16</fullName>
    </submittedName>
</protein>
<dbReference type="Proteomes" id="UP000000241">
    <property type="component" value="Segment"/>
</dbReference>